<feature type="binding site" evidence="15">
    <location>
        <begin position="75"/>
        <end position="76"/>
    </location>
    <ligand>
        <name>GTP</name>
        <dbReference type="ChEBI" id="CHEBI:37565"/>
    </ligand>
</feature>
<dbReference type="OrthoDB" id="62560at2759"/>
<comment type="function">
    <text evidence="1 14">Adds a GMP to the 5'-end of tRNA(His) after transcription and RNase P cleavage.</text>
</comment>
<reference evidence="19 20" key="1">
    <citation type="journal article" date="2016" name="Proc. Natl. Acad. Sci. U.S.A.">
        <title>Comparative genomics of biotechnologically important yeasts.</title>
        <authorList>
            <person name="Riley R."/>
            <person name="Haridas S."/>
            <person name="Wolfe K.H."/>
            <person name="Lopes M.R."/>
            <person name="Hittinger C.T."/>
            <person name="Goeker M."/>
            <person name="Salamov A.A."/>
            <person name="Wisecaver J.H."/>
            <person name="Long T.M."/>
            <person name="Calvey C.H."/>
            <person name="Aerts A.L."/>
            <person name="Barry K.W."/>
            <person name="Choi C."/>
            <person name="Clum A."/>
            <person name="Coughlan A.Y."/>
            <person name="Deshpande S."/>
            <person name="Douglass A.P."/>
            <person name="Hanson S.J."/>
            <person name="Klenk H.-P."/>
            <person name="LaButti K.M."/>
            <person name="Lapidus A."/>
            <person name="Lindquist E.A."/>
            <person name="Lipzen A.M."/>
            <person name="Meier-Kolthoff J.P."/>
            <person name="Ohm R.A."/>
            <person name="Otillar R.P."/>
            <person name="Pangilinan J.L."/>
            <person name="Peng Y."/>
            <person name="Rokas A."/>
            <person name="Rosa C.A."/>
            <person name="Scheuner C."/>
            <person name="Sibirny A.A."/>
            <person name="Slot J.C."/>
            <person name="Stielow J.B."/>
            <person name="Sun H."/>
            <person name="Kurtzman C.P."/>
            <person name="Blackwell M."/>
            <person name="Grigoriev I.V."/>
            <person name="Jeffries T.W."/>
        </authorList>
    </citation>
    <scope>NUCLEOTIDE SEQUENCE [LARGE SCALE GENOMIC DNA]</scope>
    <source>
        <strain evidence="19 20">DSM 6958</strain>
    </source>
</reference>
<evidence type="ECO:0000256" key="1">
    <source>
        <dbReference type="ARBA" id="ARBA00002939"/>
    </source>
</evidence>
<evidence type="ECO:0000259" key="18">
    <source>
        <dbReference type="Pfam" id="PF14413"/>
    </source>
</evidence>
<dbReference type="InterPro" id="IPR038469">
    <property type="entry name" value="tRNAHis_GuaTrfase_Thg1_sf"/>
</dbReference>
<feature type="binding site" evidence="16">
    <location>
        <position position="29"/>
    </location>
    <ligand>
        <name>Mg(2+)</name>
        <dbReference type="ChEBI" id="CHEBI:18420"/>
        <label>2</label>
        <note>catalytic</note>
    </ligand>
</feature>
<evidence type="ECO:0000256" key="13">
    <source>
        <dbReference type="ARBA" id="ARBA00047281"/>
    </source>
</evidence>
<keyword evidence="20" id="KW-1185">Reference proteome</keyword>
<evidence type="ECO:0000313" key="20">
    <source>
        <dbReference type="Proteomes" id="UP000095009"/>
    </source>
</evidence>
<evidence type="ECO:0000256" key="4">
    <source>
        <dbReference type="ARBA" id="ARBA00015443"/>
    </source>
</evidence>
<protein>
    <recommendedName>
        <fullName evidence="4 14">tRNA(His) guanylyltransferase</fullName>
        <ecNumber evidence="3 14">2.7.7.79</ecNumber>
    </recommendedName>
    <alternativeName>
        <fullName evidence="12 14">tRNA-histidine guanylyltransferase</fullName>
    </alternativeName>
</protein>
<evidence type="ECO:0000313" key="19">
    <source>
        <dbReference type="EMBL" id="ODQ66128.1"/>
    </source>
</evidence>
<dbReference type="GO" id="GO:0005525">
    <property type="term" value="F:GTP binding"/>
    <property type="evidence" value="ECO:0007669"/>
    <property type="project" value="UniProtKB-UniRule"/>
</dbReference>
<evidence type="ECO:0000259" key="17">
    <source>
        <dbReference type="Pfam" id="PF04446"/>
    </source>
</evidence>
<dbReference type="Pfam" id="PF04446">
    <property type="entry name" value="Thg1"/>
    <property type="match status" value="1"/>
</dbReference>
<evidence type="ECO:0000256" key="16">
    <source>
        <dbReference type="PIRSR" id="PIRSR028980-2"/>
    </source>
</evidence>
<accession>A0A1E3PLC1</accession>
<evidence type="ECO:0000256" key="14">
    <source>
        <dbReference type="PIRNR" id="PIRNR028980"/>
    </source>
</evidence>
<keyword evidence="11 14" id="KW-0342">GTP-binding</keyword>
<feature type="binding site" evidence="16">
    <location>
        <position position="29"/>
    </location>
    <ligand>
        <name>Mg(2+)</name>
        <dbReference type="ChEBI" id="CHEBI:18420"/>
        <label>1</label>
        <note>catalytic</note>
    </ligand>
</feature>
<evidence type="ECO:0000256" key="3">
    <source>
        <dbReference type="ARBA" id="ARBA00012511"/>
    </source>
</evidence>
<dbReference type="EC" id="2.7.7.79" evidence="3 14"/>
<gene>
    <name evidence="19" type="ORF">NADFUDRAFT_51395</name>
</gene>
<keyword evidence="9 14" id="KW-0547">Nucleotide-binding</keyword>
<feature type="binding site" evidence="15">
    <location>
        <begin position="29"/>
        <end position="34"/>
    </location>
    <ligand>
        <name>GTP</name>
        <dbReference type="ChEBI" id="CHEBI:37565"/>
    </ligand>
</feature>
<evidence type="ECO:0000256" key="12">
    <source>
        <dbReference type="ARBA" id="ARBA00032480"/>
    </source>
</evidence>
<dbReference type="Proteomes" id="UP000095009">
    <property type="component" value="Unassembled WGS sequence"/>
</dbReference>
<evidence type="ECO:0000256" key="11">
    <source>
        <dbReference type="ARBA" id="ARBA00023134"/>
    </source>
</evidence>
<evidence type="ECO:0000256" key="7">
    <source>
        <dbReference type="ARBA" id="ARBA00022695"/>
    </source>
</evidence>
<dbReference type="PANTHER" id="PTHR12729:SF6">
    <property type="entry name" value="TRNA(HIS) GUANYLYLTRANSFERASE-RELATED"/>
    <property type="match status" value="1"/>
</dbReference>
<feature type="binding site" evidence="16">
    <location>
        <position position="76"/>
    </location>
    <ligand>
        <name>Mg(2+)</name>
        <dbReference type="ChEBI" id="CHEBI:18420"/>
        <label>1</label>
        <note>catalytic</note>
    </ligand>
</feature>
<dbReference type="Pfam" id="PF14413">
    <property type="entry name" value="Thg1C"/>
    <property type="match status" value="1"/>
</dbReference>
<comment type="similarity">
    <text evidence="2 14">Belongs to the tRNA(His) guanylyltransferase family.</text>
</comment>
<comment type="cofactor">
    <cofactor evidence="16">
        <name>Mg(2+)</name>
        <dbReference type="ChEBI" id="CHEBI:18420"/>
    </cofactor>
    <text evidence="16">Binds 2 magnesium ions per subunit.</text>
</comment>
<feature type="binding site" evidence="16">
    <location>
        <position position="76"/>
    </location>
    <ligand>
        <name>Mg(2+)</name>
        <dbReference type="ChEBI" id="CHEBI:18420"/>
        <label>2</label>
        <note>catalytic</note>
    </ligand>
</feature>
<feature type="binding site" evidence="16">
    <location>
        <position position="30"/>
    </location>
    <ligand>
        <name>Mg(2+)</name>
        <dbReference type="ChEBI" id="CHEBI:18420"/>
        <label>1</label>
        <note>catalytic</note>
    </ligand>
</feature>
<comment type="catalytic activity">
    <reaction evidence="13 14">
        <text>a 5'-end ribonucleotide-tRNA(His) + GTP + ATP + H2O = a 5'-end phospho-guanosine-ribonucleotide-tRNA(His) + AMP + 2 diphosphate + H(+)</text>
        <dbReference type="Rhea" id="RHEA:54564"/>
        <dbReference type="Rhea" id="RHEA-COMP:14193"/>
        <dbReference type="Rhea" id="RHEA-COMP:14917"/>
        <dbReference type="ChEBI" id="CHEBI:15377"/>
        <dbReference type="ChEBI" id="CHEBI:15378"/>
        <dbReference type="ChEBI" id="CHEBI:30616"/>
        <dbReference type="ChEBI" id="CHEBI:33019"/>
        <dbReference type="ChEBI" id="CHEBI:37565"/>
        <dbReference type="ChEBI" id="CHEBI:138282"/>
        <dbReference type="ChEBI" id="CHEBI:141847"/>
        <dbReference type="ChEBI" id="CHEBI:456215"/>
        <dbReference type="EC" id="2.7.7.79"/>
    </reaction>
</comment>
<dbReference type="InterPro" id="IPR024956">
    <property type="entry name" value="tRNAHis_GuaTrfase_cat"/>
</dbReference>
<feature type="domain" description="tRNAHis guanylyltransferase catalytic" evidence="17">
    <location>
        <begin position="6"/>
        <end position="137"/>
    </location>
</feature>
<evidence type="ECO:0000256" key="6">
    <source>
        <dbReference type="ARBA" id="ARBA00022694"/>
    </source>
</evidence>
<evidence type="ECO:0000256" key="5">
    <source>
        <dbReference type="ARBA" id="ARBA00022679"/>
    </source>
</evidence>
<dbReference type="STRING" id="857566.A0A1E3PLC1"/>
<dbReference type="InterPro" id="IPR025845">
    <property type="entry name" value="Thg1_C_dom"/>
</dbReference>
<dbReference type="GO" id="GO:0008193">
    <property type="term" value="F:tRNA guanylyltransferase activity"/>
    <property type="evidence" value="ECO:0007669"/>
    <property type="project" value="UniProtKB-UniRule"/>
</dbReference>
<proteinExistence type="inferred from homology"/>
<dbReference type="Gene3D" id="3.30.70.3000">
    <property type="match status" value="1"/>
</dbReference>
<evidence type="ECO:0000256" key="8">
    <source>
        <dbReference type="ARBA" id="ARBA00022723"/>
    </source>
</evidence>
<dbReference type="GO" id="GO:0006400">
    <property type="term" value="P:tRNA modification"/>
    <property type="evidence" value="ECO:0007669"/>
    <property type="project" value="UniProtKB-UniRule"/>
</dbReference>
<dbReference type="GO" id="GO:0042802">
    <property type="term" value="F:identical protein binding"/>
    <property type="evidence" value="ECO:0007669"/>
    <property type="project" value="EnsemblFungi"/>
</dbReference>
<keyword evidence="7 14" id="KW-0548">Nucleotidyltransferase</keyword>
<dbReference type="PIRSF" id="PIRSF028980">
    <property type="entry name" value="tRNAHis_guanylyltransferase"/>
    <property type="match status" value="1"/>
</dbReference>
<dbReference type="PANTHER" id="PTHR12729">
    <property type="entry name" value="TRNA(HIS) GUANYLYLTRANSFERASE-RELATED"/>
    <property type="match status" value="1"/>
</dbReference>
<evidence type="ECO:0000256" key="10">
    <source>
        <dbReference type="ARBA" id="ARBA00022842"/>
    </source>
</evidence>
<feature type="domain" description="Thg1 C-terminal" evidence="18">
    <location>
        <begin position="140"/>
        <end position="267"/>
    </location>
</feature>
<dbReference type="EMBL" id="KV454409">
    <property type="protein sequence ID" value="ODQ66128.1"/>
    <property type="molecule type" value="Genomic_DNA"/>
</dbReference>
<dbReference type="AlphaFoldDB" id="A0A1E3PLC1"/>
<evidence type="ECO:0000256" key="9">
    <source>
        <dbReference type="ARBA" id="ARBA00022741"/>
    </source>
</evidence>
<evidence type="ECO:0000256" key="15">
    <source>
        <dbReference type="PIRSR" id="PIRSR028980-1"/>
    </source>
</evidence>
<keyword evidence="10 14" id="KW-0460">Magnesium</keyword>
<name>A0A1E3PLC1_9ASCO</name>
<dbReference type="GO" id="GO:0000287">
    <property type="term" value="F:magnesium ion binding"/>
    <property type="evidence" value="ECO:0007669"/>
    <property type="project" value="UniProtKB-UniRule"/>
</dbReference>
<dbReference type="FunFam" id="3.30.70.3000:FF:000001">
    <property type="entry name" value="tRNA(His) guanylyltransferase"/>
    <property type="match status" value="1"/>
</dbReference>
<evidence type="ECO:0000256" key="2">
    <source>
        <dbReference type="ARBA" id="ARBA00010113"/>
    </source>
</evidence>
<sequence>MANSRFEYVKSFERESYLLPSSWIVIRVDGRGFHKFSDKYKFAKPNDIRALNLMNAAAKALMNNITEVILAYGDSDEYSFVLGRNCQLFERREAKLVSTFASTFTANYITLWNQFFSKEPLDPTFLPTFDSRAVLYPTDQSLRDYLAWRQADCHINNLYNTSFWALVLKGGMTPNDAESELCGTISKDKHEILFTRFGINYNAENEMFKKGTLIIRELKDIAEAEMTATPVVSTHTGPAILSKRQLERIEKRRRKADINVLHTDIIKDDFWLERSWILKG</sequence>
<keyword evidence="6 14" id="KW-0819">tRNA processing</keyword>
<dbReference type="InterPro" id="IPR007537">
    <property type="entry name" value="tRNAHis_GuaTrfase_Thg1"/>
</dbReference>
<organism evidence="19 20">
    <name type="scientific">Nadsonia fulvescens var. elongata DSM 6958</name>
    <dbReference type="NCBI Taxonomy" id="857566"/>
    <lineage>
        <taxon>Eukaryota</taxon>
        <taxon>Fungi</taxon>
        <taxon>Dikarya</taxon>
        <taxon>Ascomycota</taxon>
        <taxon>Saccharomycotina</taxon>
        <taxon>Dipodascomycetes</taxon>
        <taxon>Dipodascales</taxon>
        <taxon>Dipodascales incertae sedis</taxon>
        <taxon>Nadsonia</taxon>
    </lineage>
</organism>
<keyword evidence="5 14" id="KW-0808">Transferase</keyword>
<keyword evidence="8 14" id="KW-0479">Metal-binding</keyword>